<protein>
    <submittedName>
        <fullName evidence="1">Uncharacterized protein</fullName>
    </submittedName>
</protein>
<reference evidence="1" key="1">
    <citation type="submission" date="2018-06" db="EMBL/GenBank/DDBJ databases">
        <authorList>
            <person name="Zhirakovskaya E."/>
        </authorList>
    </citation>
    <scope>NUCLEOTIDE SEQUENCE</scope>
</reference>
<evidence type="ECO:0000313" key="1">
    <source>
        <dbReference type="EMBL" id="VAW37411.1"/>
    </source>
</evidence>
<organism evidence="1">
    <name type="scientific">hydrothermal vent metagenome</name>
    <dbReference type="NCBI Taxonomy" id="652676"/>
    <lineage>
        <taxon>unclassified sequences</taxon>
        <taxon>metagenomes</taxon>
        <taxon>ecological metagenomes</taxon>
    </lineage>
</organism>
<name>A0A3B0V349_9ZZZZ</name>
<dbReference type="AlphaFoldDB" id="A0A3B0V349"/>
<dbReference type="EMBL" id="UOEW01000166">
    <property type="protein sequence ID" value="VAW37411.1"/>
    <property type="molecule type" value="Genomic_DNA"/>
</dbReference>
<gene>
    <name evidence="1" type="ORF">MNBD_GAMMA01-1012</name>
</gene>
<accession>A0A3B0V349</accession>
<sequence>MKIQKQIKRTLSEPRSISYLKDLLANKIFSSRVELAKEVCGKFKFYNPKGQPQISSCTKALRNLDAAGHIKLPISTRKATVKKSLQRLNAPVPIPKDVPTIVNDIQDLELKLVQSSDEIKLWNELMITEHPLGSGFFVGRQLRYLINSSHGYLGGIGFAACALGLSDRERIFM</sequence>
<dbReference type="InterPro" id="IPR025639">
    <property type="entry name" value="DruA"/>
</dbReference>
<dbReference type="Pfam" id="PF14236">
    <property type="entry name" value="DruA"/>
    <property type="match status" value="1"/>
</dbReference>
<proteinExistence type="predicted"/>